<dbReference type="InterPro" id="IPR022121">
    <property type="entry name" value="Peptidase_M73_camelysin"/>
</dbReference>
<dbReference type="Pfam" id="PF12389">
    <property type="entry name" value="Peptidase_M73"/>
    <property type="match status" value="1"/>
</dbReference>
<name>A0A940NUJ6_9BACI</name>
<feature type="signal peptide" evidence="1">
    <location>
        <begin position="1"/>
        <end position="17"/>
    </location>
</feature>
<dbReference type="Proteomes" id="UP000682134">
    <property type="component" value="Unassembled WGS sequence"/>
</dbReference>
<protein>
    <submittedName>
        <fullName evidence="2">SipW-dependent-type signal peptide-containing protein</fullName>
    </submittedName>
</protein>
<evidence type="ECO:0000313" key="3">
    <source>
        <dbReference type="Proteomes" id="UP000682134"/>
    </source>
</evidence>
<evidence type="ECO:0000313" key="2">
    <source>
        <dbReference type="EMBL" id="MBP0725113.1"/>
    </source>
</evidence>
<evidence type="ECO:0000256" key="1">
    <source>
        <dbReference type="SAM" id="SignalP"/>
    </source>
</evidence>
<feature type="chain" id="PRO_5039139860" evidence="1">
    <location>
        <begin position="18"/>
        <end position="172"/>
    </location>
</feature>
<dbReference type="NCBIfam" id="TIGR04088">
    <property type="entry name" value="cognate_SipW"/>
    <property type="match status" value="1"/>
</dbReference>
<dbReference type="EMBL" id="JAGIYQ010000004">
    <property type="protein sequence ID" value="MBP0725113.1"/>
    <property type="molecule type" value="Genomic_DNA"/>
</dbReference>
<keyword evidence="1" id="KW-0732">Signal</keyword>
<proteinExistence type="predicted"/>
<keyword evidence="3" id="KW-1185">Reference proteome</keyword>
<dbReference type="RefSeq" id="WP_209404323.1">
    <property type="nucleotide sequence ID" value="NZ_JAGIYQ010000004.1"/>
</dbReference>
<gene>
    <name evidence="2" type="ORF">J5Y03_07895</name>
</gene>
<accession>A0A940NUJ6</accession>
<sequence>MSIKKKIALAMGGTALAASMVAGGTFALFTSQVSNTGNTFAAGNVSIQDTTGGKVYNVNGTTGFLVPGDNGTSYLKVKNNGNVASWVHLASVENKNGGLFAGSKPVTLDIHDGNAQLLAPGEEKSFAVNYNFDINADNSYENATGTFDIKVQAVQAKNNTKTDNSGPSSWGN</sequence>
<dbReference type="AlphaFoldDB" id="A0A940NUJ6"/>
<organism evidence="2 3">
    <name type="scientific">Gottfriedia endophytica</name>
    <dbReference type="NCBI Taxonomy" id="2820819"/>
    <lineage>
        <taxon>Bacteria</taxon>
        <taxon>Bacillati</taxon>
        <taxon>Bacillota</taxon>
        <taxon>Bacilli</taxon>
        <taxon>Bacillales</taxon>
        <taxon>Bacillaceae</taxon>
        <taxon>Gottfriedia</taxon>
    </lineage>
</organism>
<comment type="caution">
    <text evidence="2">The sequence shown here is derived from an EMBL/GenBank/DDBJ whole genome shotgun (WGS) entry which is preliminary data.</text>
</comment>
<dbReference type="InterPro" id="IPR023833">
    <property type="entry name" value="Signal_pept_SipW-depend-type"/>
</dbReference>
<reference evidence="2" key="1">
    <citation type="submission" date="2021-04" db="EMBL/GenBank/DDBJ databases">
        <title>Genome seq and assembly of Bacillus sp.</title>
        <authorList>
            <person name="Chhetri G."/>
        </authorList>
    </citation>
    <scope>NUCLEOTIDE SEQUENCE</scope>
    <source>
        <strain evidence="2">RG28</strain>
    </source>
</reference>